<keyword evidence="2" id="KW-1185">Reference proteome</keyword>
<dbReference type="AlphaFoldDB" id="A0A4Y2JIX8"/>
<accession>A0A4Y2JIX8</accession>
<evidence type="ECO:0000313" key="1">
    <source>
        <dbReference type="EMBL" id="GBM89894.1"/>
    </source>
</evidence>
<name>A0A4Y2JIX8_ARAVE</name>
<organism evidence="1 2">
    <name type="scientific">Araneus ventricosus</name>
    <name type="common">Orbweaver spider</name>
    <name type="synonym">Epeira ventricosa</name>
    <dbReference type="NCBI Taxonomy" id="182803"/>
    <lineage>
        <taxon>Eukaryota</taxon>
        <taxon>Metazoa</taxon>
        <taxon>Ecdysozoa</taxon>
        <taxon>Arthropoda</taxon>
        <taxon>Chelicerata</taxon>
        <taxon>Arachnida</taxon>
        <taxon>Araneae</taxon>
        <taxon>Araneomorphae</taxon>
        <taxon>Entelegynae</taxon>
        <taxon>Araneoidea</taxon>
        <taxon>Araneidae</taxon>
        <taxon>Araneus</taxon>
    </lineage>
</organism>
<proteinExistence type="predicted"/>
<gene>
    <name evidence="1" type="ORF">AVEN_172169_1</name>
</gene>
<evidence type="ECO:0000313" key="2">
    <source>
        <dbReference type="Proteomes" id="UP000499080"/>
    </source>
</evidence>
<protein>
    <submittedName>
        <fullName evidence="1">Uncharacterized protein</fullName>
    </submittedName>
</protein>
<reference evidence="1 2" key="1">
    <citation type="journal article" date="2019" name="Sci. Rep.">
        <title>Orb-weaving spider Araneus ventricosus genome elucidates the spidroin gene catalogue.</title>
        <authorList>
            <person name="Kono N."/>
            <person name="Nakamura H."/>
            <person name="Ohtoshi R."/>
            <person name="Moran D.A.P."/>
            <person name="Shinohara A."/>
            <person name="Yoshida Y."/>
            <person name="Fujiwara M."/>
            <person name="Mori M."/>
            <person name="Tomita M."/>
            <person name="Arakawa K."/>
        </authorList>
    </citation>
    <scope>NUCLEOTIDE SEQUENCE [LARGE SCALE GENOMIC DNA]</scope>
</reference>
<dbReference type="EMBL" id="BGPR01003581">
    <property type="protein sequence ID" value="GBM89894.1"/>
    <property type="molecule type" value="Genomic_DNA"/>
</dbReference>
<sequence length="114" mass="12963">MFAQKIKYGRRSMWTSTILHEPGGVPMVAQSKMNRHKFIENPKIFCNIYRLLSKNGPIIPLEEIAAHTINFGKYRDEGTATLVHKLQHSMHQWYSYSGVGAFGSCRRTCEGCGT</sequence>
<comment type="caution">
    <text evidence="1">The sequence shown here is derived from an EMBL/GenBank/DDBJ whole genome shotgun (WGS) entry which is preliminary data.</text>
</comment>
<dbReference type="Proteomes" id="UP000499080">
    <property type="component" value="Unassembled WGS sequence"/>
</dbReference>